<dbReference type="AlphaFoldDB" id="A0A0E9T0M5"/>
<reference evidence="1" key="1">
    <citation type="submission" date="2014-11" db="EMBL/GenBank/DDBJ databases">
        <authorList>
            <person name="Amaro Gonzalez C."/>
        </authorList>
    </citation>
    <scope>NUCLEOTIDE SEQUENCE</scope>
</reference>
<sequence>MNTLFNRKHSMFHNTEITTVIATKMQHQYGCSYSMQVAKMSTFKLWPIFNKHTSLILTYK</sequence>
<dbReference type="EMBL" id="GBXM01061525">
    <property type="protein sequence ID" value="JAH47052.1"/>
    <property type="molecule type" value="Transcribed_RNA"/>
</dbReference>
<organism evidence="1">
    <name type="scientific">Anguilla anguilla</name>
    <name type="common">European freshwater eel</name>
    <name type="synonym">Muraena anguilla</name>
    <dbReference type="NCBI Taxonomy" id="7936"/>
    <lineage>
        <taxon>Eukaryota</taxon>
        <taxon>Metazoa</taxon>
        <taxon>Chordata</taxon>
        <taxon>Craniata</taxon>
        <taxon>Vertebrata</taxon>
        <taxon>Euteleostomi</taxon>
        <taxon>Actinopterygii</taxon>
        <taxon>Neopterygii</taxon>
        <taxon>Teleostei</taxon>
        <taxon>Anguilliformes</taxon>
        <taxon>Anguillidae</taxon>
        <taxon>Anguilla</taxon>
    </lineage>
</organism>
<accession>A0A0E9T0M5</accession>
<name>A0A0E9T0M5_ANGAN</name>
<evidence type="ECO:0000313" key="1">
    <source>
        <dbReference type="EMBL" id="JAH47052.1"/>
    </source>
</evidence>
<reference evidence="1" key="2">
    <citation type="journal article" date="2015" name="Fish Shellfish Immunol.">
        <title>Early steps in the European eel (Anguilla anguilla)-Vibrio vulnificus interaction in the gills: Role of the RtxA13 toxin.</title>
        <authorList>
            <person name="Callol A."/>
            <person name="Pajuelo D."/>
            <person name="Ebbesson L."/>
            <person name="Teles M."/>
            <person name="MacKenzie S."/>
            <person name="Amaro C."/>
        </authorList>
    </citation>
    <scope>NUCLEOTIDE SEQUENCE</scope>
</reference>
<proteinExistence type="predicted"/>
<protein>
    <submittedName>
        <fullName evidence="1">Uncharacterized protein</fullName>
    </submittedName>
</protein>